<dbReference type="PANTHER" id="PTHR43046:SF2">
    <property type="entry name" value="8-OXO-DGTP DIPHOSPHATASE-RELATED"/>
    <property type="match status" value="1"/>
</dbReference>
<dbReference type="RefSeq" id="WP_181750241.1">
    <property type="nucleotide sequence ID" value="NZ_JACEIQ010000001.1"/>
</dbReference>
<dbReference type="CDD" id="cd02883">
    <property type="entry name" value="NUDIX_Hydrolase"/>
    <property type="match status" value="1"/>
</dbReference>
<evidence type="ECO:0000259" key="3">
    <source>
        <dbReference type="PROSITE" id="PS51462"/>
    </source>
</evidence>
<dbReference type="EMBL" id="JACEIQ010000001">
    <property type="protein sequence ID" value="MBA4493023.1"/>
    <property type="molecule type" value="Genomic_DNA"/>
</dbReference>
<comment type="caution">
    <text evidence="4">The sequence shown here is derived from an EMBL/GenBank/DDBJ whole genome shotgun (WGS) entry which is preliminary data.</text>
</comment>
<dbReference type="SUPFAM" id="SSF55811">
    <property type="entry name" value="Nudix"/>
    <property type="match status" value="1"/>
</dbReference>
<evidence type="ECO:0000313" key="4">
    <source>
        <dbReference type="EMBL" id="MBA4493023.1"/>
    </source>
</evidence>
<organism evidence="4 5">
    <name type="scientific">Paenactinomyces guangxiensis</name>
    <dbReference type="NCBI Taxonomy" id="1490290"/>
    <lineage>
        <taxon>Bacteria</taxon>
        <taxon>Bacillati</taxon>
        <taxon>Bacillota</taxon>
        <taxon>Bacilli</taxon>
        <taxon>Bacillales</taxon>
        <taxon>Thermoactinomycetaceae</taxon>
        <taxon>Paenactinomyces</taxon>
    </lineage>
</organism>
<keyword evidence="5" id="KW-1185">Reference proteome</keyword>
<gene>
    <name evidence="4" type="ORF">H1191_01670</name>
</gene>
<name>A0A7W2A7Q2_9BACL</name>
<proteinExistence type="predicted"/>
<sequence length="136" mass="15561">MKSWTGAAAVCINEHGECLMVRQGKPDEPKLWSIPSGGKEKDETYAECCIWEVWEETGYKVEVVQKLFEKIDVSFGIEAHVHYFEVKLVGGSATIHDPDGLIYEVAWKSAEEIKQLELSFPQDRELLLQWTTKRCI</sequence>
<dbReference type="GO" id="GO:0016787">
    <property type="term" value="F:hydrolase activity"/>
    <property type="evidence" value="ECO:0007669"/>
    <property type="project" value="UniProtKB-KW"/>
</dbReference>
<reference evidence="4 5" key="1">
    <citation type="submission" date="2020-07" db="EMBL/GenBank/DDBJ databases">
        <authorList>
            <person name="Feng H."/>
        </authorList>
    </citation>
    <scope>NUCLEOTIDE SEQUENCE [LARGE SCALE GENOMIC DNA]</scope>
    <source>
        <strain evidence="5">s-10</strain>
    </source>
</reference>
<evidence type="ECO:0000256" key="2">
    <source>
        <dbReference type="ARBA" id="ARBA00022801"/>
    </source>
</evidence>
<protein>
    <submittedName>
        <fullName evidence="4">NUDIX hydrolase</fullName>
    </submittedName>
</protein>
<evidence type="ECO:0000313" key="5">
    <source>
        <dbReference type="Proteomes" id="UP000535491"/>
    </source>
</evidence>
<dbReference type="Gene3D" id="3.90.79.10">
    <property type="entry name" value="Nucleoside Triphosphate Pyrophosphohydrolase"/>
    <property type="match status" value="1"/>
</dbReference>
<accession>A0A7W2A7Q2</accession>
<comment type="cofactor">
    <cofactor evidence="1">
        <name>Mg(2+)</name>
        <dbReference type="ChEBI" id="CHEBI:18420"/>
    </cofactor>
</comment>
<dbReference type="PANTHER" id="PTHR43046">
    <property type="entry name" value="GDP-MANNOSE MANNOSYL HYDROLASE"/>
    <property type="match status" value="1"/>
</dbReference>
<dbReference type="PROSITE" id="PS51462">
    <property type="entry name" value="NUDIX"/>
    <property type="match status" value="1"/>
</dbReference>
<dbReference type="Pfam" id="PF00293">
    <property type="entry name" value="NUDIX"/>
    <property type="match status" value="1"/>
</dbReference>
<dbReference type="InterPro" id="IPR015797">
    <property type="entry name" value="NUDIX_hydrolase-like_dom_sf"/>
</dbReference>
<feature type="domain" description="Nudix hydrolase" evidence="3">
    <location>
        <begin position="3"/>
        <end position="130"/>
    </location>
</feature>
<dbReference type="InterPro" id="IPR000086">
    <property type="entry name" value="NUDIX_hydrolase_dom"/>
</dbReference>
<dbReference type="Proteomes" id="UP000535491">
    <property type="component" value="Unassembled WGS sequence"/>
</dbReference>
<keyword evidence="2 4" id="KW-0378">Hydrolase</keyword>
<evidence type="ECO:0000256" key="1">
    <source>
        <dbReference type="ARBA" id="ARBA00001946"/>
    </source>
</evidence>
<dbReference type="AlphaFoldDB" id="A0A7W2A7Q2"/>